<keyword evidence="12 20" id="KW-0521">NADP</keyword>
<evidence type="ECO:0000256" key="3">
    <source>
        <dbReference type="ARBA" id="ARBA00004496"/>
    </source>
</evidence>
<dbReference type="NCBIfam" id="NF010480">
    <property type="entry name" value="PRK13905.1"/>
    <property type="match status" value="1"/>
</dbReference>
<comment type="similarity">
    <text evidence="5 20">Belongs to the MurB family.</text>
</comment>
<dbReference type="PANTHER" id="PTHR21071:SF4">
    <property type="entry name" value="UDP-N-ACETYLENOLPYRUVOYLGLUCOSAMINE REDUCTASE"/>
    <property type="match status" value="1"/>
</dbReference>
<dbReference type="GO" id="GO:0071555">
    <property type="term" value="P:cell wall organization"/>
    <property type="evidence" value="ECO:0007669"/>
    <property type="project" value="UniProtKB-KW"/>
</dbReference>
<organism evidence="22 23">
    <name type="scientific">Halochromatium salexigens</name>
    <name type="common">Chromatium salexigens</name>
    <dbReference type="NCBI Taxonomy" id="49447"/>
    <lineage>
        <taxon>Bacteria</taxon>
        <taxon>Pseudomonadati</taxon>
        <taxon>Pseudomonadota</taxon>
        <taxon>Gammaproteobacteria</taxon>
        <taxon>Chromatiales</taxon>
        <taxon>Chromatiaceae</taxon>
        <taxon>Halochromatium</taxon>
    </lineage>
</organism>
<evidence type="ECO:0000256" key="13">
    <source>
        <dbReference type="ARBA" id="ARBA00022960"/>
    </source>
</evidence>
<keyword evidence="10 20" id="KW-0285">Flavoprotein</keyword>
<dbReference type="GO" id="GO:0005829">
    <property type="term" value="C:cytosol"/>
    <property type="evidence" value="ECO:0007669"/>
    <property type="project" value="TreeGrafter"/>
</dbReference>
<dbReference type="InterPro" id="IPR036318">
    <property type="entry name" value="FAD-bd_PCMH-like_sf"/>
</dbReference>
<dbReference type="GO" id="GO:0008762">
    <property type="term" value="F:UDP-N-acetylmuramate dehydrogenase activity"/>
    <property type="evidence" value="ECO:0007669"/>
    <property type="project" value="UniProtKB-UniRule"/>
</dbReference>
<keyword evidence="8 20" id="KW-0963">Cytoplasm</keyword>
<proteinExistence type="inferred from homology"/>
<comment type="caution">
    <text evidence="22">The sequence shown here is derived from an EMBL/GenBank/DDBJ whole genome shotgun (WGS) entry which is preliminary data.</text>
</comment>
<evidence type="ECO:0000256" key="2">
    <source>
        <dbReference type="ARBA" id="ARBA00003921"/>
    </source>
</evidence>
<evidence type="ECO:0000256" key="10">
    <source>
        <dbReference type="ARBA" id="ARBA00022630"/>
    </source>
</evidence>
<dbReference type="InterPro" id="IPR011601">
    <property type="entry name" value="MurB_C"/>
</dbReference>
<dbReference type="GO" id="GO:0071949">
    <property type="term" value="F:FAD binding"/>
    <property type="evidence" value="ECO:0007669"/>
    <property type="project" value="InterPro"/>
</dbReference>
<dbReference type="SUPFAM" id="SSF56194">
    <property type="entry name" value="Uridine diphospho-N-Acetylenolpyruvylglucosamine reductase, MurB, C-terminal domain"/>
    <property type="match status" value="1"/>
</dbReference>
<evidence type="ECO:0000256" key="7">
    <source>
        <dbReference type="ARBA" id="ARBA00015188"/>
    </source>
</evidence>
<name>A0AAJ0XGB8_HALSE</name>
<dbReference type="Gene3D" id="3.90.78.10">
    <property type="entry name" value="UDP-N-acetylenolpyruvoylglucosamine reductase, C-terminal domain"/>
    <property type="match status" value="1"/>
</dbReference>
<gene>
    <name evidence="20" type="primary">murB</name>
    <name evidence="22" type="ORF">CCR82_10355</name>
</gene>
<keyword evidence="15 20" id="KW-0560">Oxidoreductase</keyword>
<dbReference type="GO" id="GO:0009252">
    <property type="term" value="P:peptidoglycan biosynthetic process"/>
    <property type="evidence" value="ECO:0007669"/>
    <property type="project" value="UniProtKB-UniRule"/>
</dbReference>
<comment type="cofactor">
    <cofactor evidence="1 20">
        <name>FAD</name>
        <dbReference type="ChEBI" id="CHEBI:57692"/>
    </cofactor>
</comment>
<evidence type="ECO:0000313" key="23">
    <source>
        <dbReference type="Proteomes" id="UP001296967"/>
    </source>
</evidence>
<dbReference type="PROSITE" id="PS51387">
    <property type="entry name" value="FAD_PCMH"/>
    <property type="match status" value="1"/>
</dbReference>
<keyword evidence="23" id="KW-1185">Reference proteome</keyword>
<evidence type="ECO:0000256" key="16">
    <source>
        <dbReference type="ARBA" id="ARBA00023306"/>
    </source>
</evidence>
<evidence type="ECO:0000256" key="5">
    <source>
        <dbReference type="ARBA" id="ARBA00010485"/>
    </source>
</evidence>
<comment type="catalytic activity">
    <reaction evidence="19 20">
        <text>UDP-N-acetyl-alpha-D-muramate + NADP(+) = UDP-N-acetyl-3-O-(1-carboxyvinyl)-alpha-D-glucosamine + NADPH + H(+)</text>
        <dbReference type="Rhea" id="RHEA:12248"/>
        <dbReference type="ChEBI" id="CHEBI:15378"/>
        <dbReference type="ChEBI" id="CHEBI:57783"/>
        <dbReference type="ChEBI" id="CHEBI:58349"/>
        <dbReference type="ChEBI" id="CHEBI:68483"/>
        <dbReference type="ChEBI" id="CHEBI:70757"/>
        <dbReference type="EC" id="1.3.1.98"/>
    </reaction>
</comment>
<dbReference type="Gene3D" id="3.30.43.10">
    <property type="entry name" value="Uridine Diphospho-n-acetylenolpyruvylglucosamine Reductase, domain 2"/>
    <property type="match status" value="1"/>
</dbReference>
<evidence type="ECO:0000256" key="8">
    <source>
        <dbReference type="ARBA" id="ARBA00022490"/>
    </source>
</evidence>
<dbReference type="EC" id="1.3.1.98" evidence="6 20"/>
<feature type="domain" description="FAD-binding PCMH-type" evidence="21">
    <location>
        <begin position="30"/>
        <end position="227"/>
    </location>
</feature>
<dbReference type="InterPro" id="IPR006094">
    <property type="entry name" value="Oxid_FAD_bind_N"/>
</dbReference>
<dbReference type="NCBIfam" id="TIGR00179">
    <property type="entry name" value="murB"/>
    <property type="match status" value="1"/>
</dbReference>
<dbReference type="SUPFAM" id="SSF56176">
    <property type="entry name" value="FAD-binding/transporter-associated domain-like"/>
    <property type="match status" value="1"/>
</dbReference>
<protein>
    <recommendedName>
        <fullName evidence="7 20">UDP-N-acetylenolpyruvoylglucosamine reductase</fullName>
        <ecNumber evidence="6 20">1.3.1.98</ecNumber>
    </recommendedName>
    <alternativeName>
        <fullName evidence="18 20">UDP-N-acetylmuramate dehydrogenase</fullName>
    </alternativeName>
</protein>
<dbReference type="Proteomes" id="UP001296967">
    <property type="component" value="Unassembled WGS sequence"/>
</dbReference>
<keyword evidence="11 20" id="KW-0274">FAD</keyword>
<dbReference type="HAMAP" id="MF_00037">
    <property type="entry name" value="MurB"/>
    <property type="match status" value="1"/>
</dbReference>
<dbReference type="Pfam" id="PF01565">
    <property type="entry name" value="FAD_binding_4"/>
    <property type="match status" value="1"/>
</dbReference>
<evidence type="ECO:0000256" key="18">
    <source>
        <dbReference type="ARBA" id="ARBA00031026"/>
    </source>
</evidence>
<dbReference type="InterPro" id="IPR016167">
    <property type="entry name" value="FAD-bd_PCMH_sub1"/>
</dbReference>
<evidence type="ECO:0000256" key="9">
    <source>
        <dbReference type="ARBA" id="ARBA00022618"/>
    </source>
</evidence>
<dbReference type="InterPro" id="IPR003170">
    <property type="entry name" value="MurB"/>
</dbReference>
<evidence type="ECO:0000259" key="21">
    <source>
        <dbReference type="PROSITE" id="PS51387"/>
    </source>
</evidence>
<feature type="active site" evidence="20">
    <location>
        <position position="188"/>
    </location>
</feature>
<reference evidence="22" key="1">
    <citation type="submission" date="2017-05" db="EMBL/GenBank/DDBJ databases">
        <authorList>
            <person name="Imhoff J.F."/>
            <person name="Rahn T."/>
            <person name="Kuenzel S."/>
            <person name="Neulinger S.C."/>
        </authorList>
    </citation>
    <scope>NUCLEOTIDE SEQUENCE</scope>
    <source>
        <strain evidence="22">DSM 4395</strain>
    </source>
</reference>
<dbReference type="AlphaFoldDB" id="A0AAJ0XGB8"/>
<dbReference type="PANTHER" id="PTHR21071">
    <property type="entry name" value="UDP-N-ACETYLENOLPYRUVOYLGLUCOSAMINE REDUCTASE"/>
    <property type="match status" value="1"/>
</dbReference>
<evidence type="ECO:0000256" key="4">
    <source>
        <dbReference type="ARBA" id="ARBA00004752"/>
    </source>
</evidence>
<keyword evidence="17 20" id="KW-0961">Cell wall biogenesis/degradation</keyword>
<evidence type="ECO:0000256" key="14">
    <source>
        <dbReference type="ARBA" id="ARBA00022984"/>
    </source>
</evidence>
<evidence type="ECO:0000256" key="1">
    <source>
        <dbReference type="ARBA" id="ARBA00001974"/>
    </source>
</evidence>
<sequence length="315" mass="33330">MSTSTGTGTSSLRGTLLLDEPLGRYTSWRVGGPAKRLYRPADQQDLACFLAGLEADEPLFWLGLGSNLLISDTGFPGTLIHTQGCLNTITAHSDTQHSETRGSGEAAATTLRVEAGASCAKLARFASRLGLVGAEFLAGIPGTLGGALAMNAGAWGGETWPLVERVRTIDREGQIRERARSAFRAGYRQVTGPEGEWFLSADLVLAPGDSEAAQARIRTLLDQRAATQPIGLPSCGSVFRNPPGDHAARLIEAAGLKGRRLGGAEVSPKHANFIINLGEATAREIAALIDLVQDAVERHSGIRLQPEVRRLGAFS</sequence>
<comment type="function">
    <text evidence="2 20">Cell wall formation.</text>
</comment>
<accession>A0AAJ0XGB8</accession>
<dbReference type="Pfam" id="PF02873">
    <property type="entry name" value="MurB_C"/>
    <property type="match status" value="1"/>
</dbReference>
<dbReference type="EMBL" id="NHSF01000059">
    <property type="protein sequence ID" value="MBK5930916.1"/>
    <property type="molecule type" value="Genomic_DNA"/>
</dbReference>
<evidence type="ECO:0000256" key="19">
    <source>
        <dbReference type="ARBA" id="ARBA00048914"/>
    </source>
</evidence>
<keyword evidence="9 20" id="KW-0132">Cell division</keyword>
<feature type="active site" evidence="20">
    <location>
        <position position="307"/>
    </location>
</feature>
<keyword evidence="16 20" id="KW-0131">Cell cycle</keyword>
<evidence type="ECO:0000256" key="6">
    <source>
        <dbReference type="ARBA" id="ARBA00012518"/>
    </source>
</evidence>
<keyword evidence="13 20" id="KW-0133">Cell shape</keyword>
<keyword evidence="14 20" id="KW-0573">Peptidoglycan synthesis</keyword>
<evidence type="ECO:0000256" key="12">
    <source>
        <dbReference type="ARBA" id="ARBA00022857"/>
    </source>
</evidence>
<comment type="pathway">
    <text evidence="4 20">Cell wall biogenesis; peptidoglycan biosynthesis.</text>
</comment>
<evidence type="ECO:0000256" key="20">
    <source>
        <dbReference type="HAMAP-Rule" id="MF_00037"/>
    </source>
</evidence>
<evidence type="ECO:0000313" key="22">
    <source>
        <dbReference type="EMBL" id="MBK5930916.1"/>
    </source>
</evidence>
<feature type="active site" description="Proton donor" evidence="20">
    <location>
        <position position="237"/>
    </location>
</feature>
<dbReference type="InterPro" id="IPR036635">
    <property type="entry name" value="MurB_C_sf"/>
</dbReference>
<dbReference type="InterPro" id="IPR016169">
    <property type="entry name" value="FAD-bd_PCMH_sub2"/>
</dbReference>
<dbReference type="GO" id="GO:0051301">
    <property type="term" value="P:cell division"/>
    <property type="evidence" value="ECO:0007669"/>
    <property type="project" value="UniProtKB-KW"/>
</dbReference>
<dbReference type="InterPro" id="IPR016166">
    <property type="entry name" value="FAD-bd_PCMH"/>
</dbReference>
<evidence type="ECO:0000256" key="11">
    <source>
        <dbReference type="ARBA" id="ARBA00022827"/>
    </source>
</evidence>
<evidence type="ECO:0000256" key="15">
    <source>
        <dbReference type="ARBA" id="ARBA00023002"/>
    </source>
</evidence>
<dbReference type="GO" id="GO:0008360">
    <property type="term" value="P:regulation of cell shape"/>
    <property type="evidence" value="ECO:0007669"/>
    <property type="project" value="UniProtKB-KW"/>
</dbReference>
<evidence type="ECO:0000256" key="17">
    <source>
        <dbReference type="ARBA" id="ARBA00023316"/>
    </source>
</evidence>
<dbReference type="Gene3D" id="3.30.465.10">
    <property type="match status" value="1"/>
</dbReference>
<comment type="subcellular location">
    <subcellularLocation>
        <location evidence="3 20">Cytoplasm</location>
    </subcellularLocation>
</comment>
<reference evidence="22" key="2">
    <citation type="journal article" date="2020" name="Microorganisms">
        <title>Osmotic Adaptation and Compatible Solute Biosynthesis of Phototrophic Bacteria as Revealed from Genome Analyses.</title>
        <authorList>
            <person name="Imhoff J.F."/>
            <person name="Rahn T."/>
            <person name="Kunzel S."/>
            <person name="Keller A."/>
            <person name="Neulinger S.C."/>
        </authorList>
    </citation>
    <scope>NUCLEOTIDE SEQUENCE</scope>
    <source>
        <strain evidence="22">DSM 4395</strain>
    </source>
</reference>